<sequence length="62" mass="7150">SDKIAHDASASGRMEEARLFSKYDMLKKNNHRIYNCNADCNKYKNCNSTQWIQNTCAMALEC</sequence>
<reference evidence="2 3" key="1">
    <citation type="submission" date="2016-11" db="UniProtKB">
        <authorList>
            <consortium name="WormBaseParasite"/>
        </authorList>
    </citation>
    <scope>IDENTIFICATION</scope>
</reference>
<dbReference type="Proteomes" id="UP000095280">
    <property type="component" value="Unplaced"/>
</dbReference>
<accession>A0A1I8JEG5</accession>
<keyword evidence="1" id="KW-1185">Reference proteome</keyword>
<dbReference type="AlphaFoldDB" id="A0A1I8JEG5"/>
<protein>
    <submittedName>
        <fullName evidence="2 3">SCP domain-containing protein</fullName>
    </submittedName>
</protein>
<proteinExistence type="predicted"/>
<organism evidence="1 4">
    <name type="scientific">Macrostomum lignano</name>
    <dbReference type="NCBI Taxonomy" id="282301"/>
    <lineage>
        <taxon>Eukaryota</taxon>
        <taxon>Metazoa</taxon>
        <taxon>Spiralia</taxon>
        <taxon>Lophotrochozoa</taxon>
        <taxon>Platyhelminthes</taxon>
        <taxon>Rhabditophora</taxon>
        <taxon>Macrostomorpha</taxon>
        <taxon>Macrostomida</taxon>
        <taxon>Macrostomidae</taxon>
        <taxon>Macrostomum</taxon>
    </lineage>
</organism>
<dbReference type="WBParaSite" id="maker-uti_cns_0001987-snap-gene-0.5-mRNA-1">
    <property type="protein sequence ID" value="maker-uti_cns_0001987-snap-gene-0.5-mRNA-1"/>
    <property type="gene ID" value="maker-uti_cns_0001987-snap-gene-0.5"/>
</dbReference>
<evidence type="ECO:0000313" key="3">
    <source>
        <dbReference type="WBParaSite" id="maker-uti_cns_0003178-snap-gene-0.16-mRNA-1"/>
    </source>
</evidence>
<evidence type="ECO:0000313" key="2">
    <source>
        <dbReference type="WBParaSite" id="maker-uti_cns_0001987-snap-gene-0.5-mRNA-1"/>
    </source>
</evidence>
<evidence type="ECO:0000313" key="1">
    <source>
        <dbReference type="Proteomes" id="UP000095280"/>
    </source>
</evidence>
<name>A0A1I8JEG5_9PLAT</name>
<evidence type="ECO:0000313" key="4">
    <source>
        <dbReference type="WBParaSite" id="maker-uti_cns_0047116-snap-gene-0.14-mRNA-1"/>
    </source>
</evidence>
<dbReference type="WBParaSite" id="maker-uti_cns_0003178-snap-gene-0.16-mRNA-1">
    <property type="protein sequence ID" value="maker-uti_cns_0003178-snap-gene-0.16-mRNA-1"/>
    <property type="gene ID" value="maker-uti_cns_0003178-snap-gene-0.16"/>
</dbReference>
<dbReference type="WBParaSite" id="maker-uti_cns_0047116-snap-gene-0.14-mRNA-1">
    <property type="protein sequence ID" value="maker-uti_cns_0047116-snap-gene-0.14-mRNA-1"/>
    <property type="gene ID" value="maker-uti_cns_0047116-snap-gene-0.14"/>
</dbReference>